<reference evidence="7" key="1">
    <citation type="submission" date="2022-12" db="EMBL/GenBank/DDBJ databases">
        <authorList>
            <person name="Webb A."/>
        </authorList>
    </citation>
    <scope>NUCLEOTIDE SEQUENCE</scope>
    <source>
        <strain evidence="7">Hp1</strain>
    </source>
</reference>
<keyword evidence="2" id="KW-0812">Transmembrane</keyword>
<feature type="compositionally biased region" description="Polar residues" evidence="5">
    <location>
        <begin position="1171"/>
        <end position="1198"/>
    </location>
</feature>
<feature type="compositionally biased region" description="Low complexity" evidence="5">
    <location>
        <begin position="1112"/>
        <end position="1124"/>
    </location>
</feature>
<dbReference type="AlphaFoldDB" id="A0AAV0UUS4"/>
<gene>
    <name evidence="7" type="ORF">HBR001_LOCUS7742</name>
</gene>
<comment type="caution">
    <text evidence="7">The sequence shown here is derived from an EMBL/GenBank/DDBJ whole genome shotgun (WGS) entry which is preliminary data.</text>
</comment>
<evidence type="ECO:0000256" key="5">
    <source>
        <dbReference type="SAM" id="MobiDB-lite"/>
    </source>
</evidence>
<proteinExistence type="predicted"/>
<protein>
    <recommendedName>
        <fullName evidence="9">PLC-like phosphodiesterase</fullName>
    </recommendedName>
</protein>
<dbReference type="Gene3D" id="3.20.20.190">
    <property type="entry name" value="Phosphatidylinositol (PI) phosphodiesterase"/>
    <property type="match status" value="1"/>
</dbReference>
<feature type="chain" id="PRO_5043707049" description="PLC-like phosphodiesterase" evidence="6">
    <location>
        <begin position="29"/>
        <end position="1198"/>
    </location>
</feature>
<dbReference type="SUPFAM" id="SSF51695">
    <property type="entry name" value="PLC-like phosphodiesterases"/>
    <property type="match status" value="1"/>
</dbReference>
<dbReference type="Proteomes" id="UP001162031">
    <property type="component" value="Unassembled WGS sequence"/>
</dbReference>
<feature type="region of interest" description="Disordered" evidence="5">
    <location>
        <begin position="965"/>
        <end position="1056"/>
    </location>
</feature>
<feature type="compositionally biased region" description="Low complexity" evidence="5">
    <location>
        <begin position="928"/>
        <end position="940"/>
    </location>
</feature>
<dbReference type="InterPro" id="IPR051008">
    <property type="entry name" value="Telomere_Capping_Maintenance"/>
</dbReference>
<feature type="region of interest" description="Disordered" evidence="5">
    <location>
        <begin position="1077"/>
        <end position="1100"/>
    </location>
</feature>
<feature type="region of interest" description="Disordered" evidence="5">
    <location>
        <begin position="811"/>
        <end position="841"/>
    </location>
</feature>
<evidence type="ECO:0000313" key="7">
    <source>
        <dbReference type="EMBL" id="CAI5739204.1"/>
    </source>
</evidence>
<evidence type="ECO:0000256" key="3">
    <source>
        <dbReference type="ARBA" id="ARBA00022989"/>
    </source>
</evidence>
<organism evidence="7 8">
    <name type="scientific">Hyaloperonospora brassicae</name>
    <name type="common">Brassica downy mildew</name>
    <name type="synonym">Peronospora brassicae</name>
    <dbReference type="NCBI Taxonomy" id="162125"/>
    <lineage>
        <taxon>Eukaryota</taxon>
        <taxon>Sar</taxon>
        <taxon>Stramenopiles</taxon>
        <taxon>Oomycota</taxon>
        <taxon>Peronosporomycetes</taxon>
        <taxon>Peronosporales</taxon>
        <taxon>Peronosporaceae</taxon>
        <taxon>Hyaloperonospora</taxon>
    </lineage>
</organism>
<keyword evidence="6" id="KW-0732">Signal</keyword>
<evidence type="ECO:0000256" key="2">
    <source>
        <dbReference type="ARBA" id="ARBA00022692"/>
    </source>
</evidence>
<feature type="compositionally biased region" description="Low complexity" evidence="5">
    <location>
        <begin position="891"/>
        <end position="903"/>
    </location>
</feature>
<dbReference type="GO" id="GO:0006629">
    <property type="term" value="P:lipid metabolic process"/>
    <property type="evidence" value="ECO:0007669"/>
    <property type="project" value="InterPro"/>
</dbReference>
<feature type="signal peptide" evidence="6">
    <location>
        <begin position="1"/>
        <end position="28"/>
    </location>
</feature>
<feature type="region of interest" description="Disordered" evidence="5">
    <location>
        <begin position="1112"/>
        <end position="1198"/>
    </location>
</feature>
<evidence type="ECO:0000256" key="6">
    <source>
        <dbReference type="SAM" id="SignalP"/>
    </source>
</evidence>
<feature type="compositionally biased region" description="Low complexity" evidence="5">
    <location>
        <begin position="1039"/>
        <end position="1051"/>
    </location>
</feature>
<feature type="compositionally biased region" description="Low complexity" evidence="5">
    <location>
        <begin position="1002"/>
        <end position="1014"/>
    </location>
</feature>
<feature type="compositionally biased region" description="Low complexity" evidence="5">
    <location>
        <begin position="1077"/>
        <end position="1087"/>
    </location>
</feature>
<dbReference type="EMBL" id="CANTFL010001414">
    <property type="protein sequence ID" value="CAI5739204.1"/>
    <property type="molecule type" value="Genomic_DNA"/>
</dbReference>
<evidence type="ECO:0000256" key="1">
    <source>
        <dbReference type="ARBA" id="ARBA00004370"/>
    </source>
</evidence>
<feature type="compositionally biased region" description="Low complexity" evidence="5">
    <location>
        <begin position="1149"/>
        <end position="1160"/>
    </location>
</feature>
<evidence type="ECO:0000256" key="4">
    <source>
        <dbReference type="ARBA" id="ARBA00023136"/>
    </source>
</evidence>
<dbReference type="PANTHER" id="PTHR35518">
    <property type="entry name" value="MAINTENANCE OF TELOMOERE CAPPING"/>
    <property type="match status" value="1"/>
</dbReference>
<feature type="compositionally biased region" description="Low complexity" evidence="5">
    <location>
        <begin position="811"/>
        <end position="832"/>
    </location>
</feature>
<evidence type="ECO:0000313" key="8">
    <source>
        <dbReference type="Proteomes" id="UP001162031"/>
    </source>
</evidence>
<evidence type="ECO:0008006" key="9">
    <source>
        <dbReference type="Google" id="ProtNLM"/>
    </source>
</evidence>
<keyword evidence="4" id="KW-0472">Membrane</keyword>
<dbReference type="PANTHER" id="PTHR35518:SF2">
    <property type="entry name" value="MAINTENANCE OF TELOMERE CAPPING PROTEIN 6"/>
    <property type="match status" value="1"/>
</dbReference>
<keyword evidence="8" id="KW-1185">Reference proteome</keyword>
<sequence length="1198" mass="128530">MNLRRWALSVFVGFFGLTSTTSLSKVQASECQNTNKIFNFLVDNLPTAYGLNTCVANNVGEFGKALASTIFSKCSLLDVYDVIKNEDFHNFVGLLKSIMEKPTEISRLMYEYMLYHSDDAMDDLCDAFSGTFGPCGGKLIPSLLPVLQKDDKCCAEFSDMIDMLNILIAPDKSMGYFMVNELINGFNQMLCSKTGRYSCGLHIFKSYTRMYTLENFDFFQHMVMPFMTIGAGEECAAFSGKPYTDTASKKTATTIDYGCCVHHIRNFIQTIQGAVKNAVGDSIWDVVGGMVSLTAPDGAFVDTLSGTLECQYDRCKNPKGMAGDVGMHRPVGANDPGKNNLVDTNCILVEKCSGDKSVCSRVCEKGSVYVPVWLKSTLAYQRNLAFSGPICLAQLPATHNSAITLADGFGNRDQLFNKNLDADKPWSYLMTNNQVLSLTDQLDIGIRFLEIDVHFFLNDLRNGHCGNLDMPGLMGFIETFGKTLGNYGVFTWGPELLGCFPSTSGIKASDQPLIRDSLDEVKAWLNAHPTEFVVLYMDTAPEMKRLDKLGAMDGLLNETFGDLLVPFEPLDRFGFDHWKGGSINELIDAGHQVLALANSKTSSAYRLHDLCAQRELIMKHIDDMPNENRQIGGLTVYGSSWIRAWGEQLRYISLSPSGLFSRALPVHMDTKSIPKFLRWNINFIALDNADISKMAAYVWSWEVDEPSITEDGVSVFMNEQGRWMTSMDATKEFRACWNGTQLEWSIVRFKEDCPPGTTFTAPTDPYQNYLLHQALGANGVVGTSLVINATLTIVGAPTPAPSAKAVIVLPSDTTPTPSSSGSASSSSSSLPSGDEEDILSSTSASAEYEKIVIASASSSSSSSSPAEVDEEDIIAWTSASSAEHEKIVIVSASSSSSSSPSSAEGDEEDIIAWTSAPSAEHEKIVIVSASSSSSSSPSSAEGDEEDIIAWTSASSAEHEKIVIVSASSSSSSSPSSAEGDEEDIIAWTSASSAEHEKTVVVSASSSSSSSPSSAEGDEEDIIAWTSASSAEHEKTVVVSASSSSSSSPSSAEGDKEDIIAWTSASSAEYEKIVIASASSSSSSPSSAEGDEEDIIAWTSASSAEHEKIVIVSASSSSSSSPSSAEGDEEDIIAWTSASSAEHEKIVIVSASSSSSSSSSAEGDEEDIIAWTSASSSGDGKNPQEDSSPPSYFGRSTDT</sequence>
<dbReference type="GO" id="GO:0016020">
    <property type="term" value="C:membrane"/>
    <property type="evidence" value="ECO:0007669"/>
    <property type="project" value="UniProtKB-SubCell"/>
</dbReference>
<name>A0AAV0UUS4_HYABA</name>
<dbReference type="GO" id="GO:0008081">
    <property type="term" value="F:phosphoric diester hydrolase activity"/>
    <property type="evidence" value="ECO:0007669"/>
    <property type="project" value="InterPro"/>
</dbReference>
<comment type="subcellular location">
    <subcellularLocation>
        <location evidence="1">Membrane</location>
    </subcellularLocation>
</comment>
<feature type="compositionally biased region" description="Low complexity" evidence="5">
    <location>
        <begin position="965"/>
        <end position="977"/>
    </location>
</feature>
<dbReference type="InterPro" id="IPR017946">
    <property type="entry name" value="PLC-like_Pdiesterase_TIM-brl"/>
</dbReference>
<keyword evidence="3" id="KW-1133">Transmembrane helix</keyword>
<accession>A0AAV0UUS4</accession>
<feature type="region of interest" description="Disordered" evidence="5">
    <location>
        <begin position="891"/>
        <end position="953"/>
    </location>
</feature>